<dbReference type="PANTHER" id="PTHR22683:SF41">
    <property type="entry name" value="DNA TRANSLOCASE FTSK"/>
    <property type="match status" value="1"/>
</dbReference>
<accession>A0A6M8N6M9</accession>
<name>A0A6M8N6M9_9BACT</name>
<protein>
    <submittedName>
        <fullName evidence="1">Uncharacterized protein</fullName>
    </submittedName>
</protein>
<dbReference type="InterPro" id="IPR027417">
    <property type="entry name" value="P-loop_NTPase"/>
</dbReference>
<comment type="caution">
    <text evidence="1">The sequence shown here is derived from an EMBL/GenBank/DDBJ whole genome shotgun (WGS) entry which is preliminary data.</text>
</comment>
<dbReference type="Pfam" id="PF01580">
    <property type="entry name" value="FtsK_SpoIIIE"/>
    <property type="match status" value="1"/>
</dbReference>
<dbReference type="RefSeq" id="WP_129013660.1">
    <property type="nucleotide sequence ID" value="NZ_CBCSEI010000009.1"/>
</dbReference>
<dbReference type="PROSITE" id="PS50901">
    <property type="entry name" value="FTSK"/>
    <property type="match status" value="1"/>
</dbReference>
<dbReference type="PANTHER" id="PTHR22683">
    <property type="entry name" value="SPORULATION PROTEIN RELATED"/>
    <property type="match status" value="1"/>
</dbReference>
<reference evidence="1 2" key="1">
    <citation type="submission" date="2017-09" db="EMBL/GenBank/DDBJ databases">
        <title>Genomics of the genus Arcobacter.</title>
        <authorList>
            <person name="Perez-Cataluna A."/>
            <person name="Figueras M.J."/>
            <person name="Salas-Masso N."/>
        </authorList>
    </citation>
    <scope>NUCLEOTIDE SEQUENCE [LARGE SCALE GENOMIC DNA]</scope>
    <source>
        <strain evidence="1 2">CECT 7834</strain>
    </source>
</reference>
<dbReference type="Gene3D" id="3.40.50.300">
    <property type="entry name" value="P-loop containing nucleotide triphosphate hydrolases"/>
    <property type="match status" value="1"/>
</dbReference>
<sequence length="1720" mass="199931">MSLISKYIINKIIKESQISNFDGTSGKFILRNYPPFVFESLIKYFSSNIQYNVILLIDDKLNLTTDSDNCINANHEIMAQYRNENVKNCSVELDKISYLVFLTNETIDTLNDISTLTPDDISIEFENIIDLMESSLLNGKSKQNIKTITKVLLKEIEELSPFEIETFIESILKYMEEEAYPLEDAMGLSLDKINSFKCHKCFESLKKLDSIKQKDFQKLIKPIKMISAALSKRVGNKTLSIEELEEKYYKNIETKELDDEFKILDKSKQNLIEKFIKADAREASQDKYLFSQLDWYNDSIYRLFQKTKTDTTQKLGACTIDLLSEKDADITDNEKENLLHYDELSAKERDSLKSVLEPIYLKYKLTIEDNKSLRSKWDKFLYPTQTKSNDFILGVLETIKKLKLDDENVEHISVYLKQKQSKAIMRNYSKYAINYLNRRYSILNSISENIYFDFEFIKEIEEKTESKLEKDRKDQVIKKYKKGSVSKTANELHFIIESKDADGKKLAERKLIWSFNPNSLLSGYKEDIDSIQSHLKNNSLYGNIVYRATGSEKGEKKPLSLYDFSSLESRGSNSGYILFPKKCQDNAPSSKSIIKVAKEILDIEKFKEFEELIKKYMNEYLWILEHLDVKRNIEKNIFNFIKIEEFSNSYIKLSNFLYENSDNDRFKKEVIEEFLSLLTVRVGKEDSVIIPSYHPLRLISYFVKLKHAFGFIDSYIKSDDICMIKEDLFFSDLEQSFYTPYYPEVFRLFNANTKEESLLHISEVCDDYTVLDPIKNYLESGQSTDPSVQTTILTKVIENYLSLNNHKQSSLKILLHAVNNYDFPVKFMKKLMSLDFVNENNSFEIYLNDVDASHIRKMYRSFLVDQNSKDSEEAFEYNEVSFLSNIRLNAFDQSFKQLDSVNDQLNIAFLNDFVSSKAKLEFRNQILDISYDLFDYHPNMWTKRKYMTEKELTVGKYLVSPAKTELTSSFYDLLYSTMSSNRDDYKNKIPTLNIDRGHQNLSSDLAAIHKRTDWVVNLDSLLDKKILEEFGANVIKYRKARHINRNLVISSKANTILLENHLIKKFEEFNVNTQLIRSSVDKIIKSANELSGDVLLKAIGRGRFANEMLGLVLTKTILENCTNKKNVMIYIDDYADWFLSSINSEEKLLMNQNNVLADILSITPIFEDNDLSTIYVDIVEVKFCNEAGRANLAKKSLQQTKDSYNHIKKVFENSNFYDKEYWLAKISDLIVETHHKSFENSLTSEDIRNKIRLDKTIKYKVRGMSYIFVYDHEDDYQEIKDDITQYVIGLKSIVSMIESMPSININFNELSLPTYEKIGKDKFDLSLIIENVETDEKYSDEEVVLDDNIIDNDVSEIKKIKDLNIKNDEIEGKQISDAVRKIVLHHKYRAKIIKYLFTPNAIRISLEPELGWNESIFYKMANDFLSVERLKLLRVEVVPGSYDLIFERKERQVIYYEDCLDNRELSEGFGNTKILLGRNEENNEVVYYNLNSIDPHALIGGQTNSGKSVLINTIIVDLIRTNTPEELKLILLDPKQVEFSRYANIPYLDEDGIIVSKDIAIKKLDQVVQEMEIRYSLFKELGVNNIIKFNEKSNKKLNRIVVVFDEFADWMLDDEFKRTVSDSIQRLAGKARAAGIHLVIATQRPDNTVVPPILRANLGAKFALKVDAEKNSNIILDETGAEKLLGNGHMITKFAGKKLFVQSTFMSDEYIENIIETLKR</sequence>
<dbReference type="InterPro" id="IPR002543">
    <property type="entry name" value="FtsK_dom"/>
</dbReference>
<dbReference type="InterPro" id="IPR050206">
    <property type="entry name" value="FtsK/SpoIIIE/SftA"/>
</dbReference>
<gene>
    <name evidence="1" type="ORF">CP963_08000</name>
</gene>
<evidence type="ECO:0000313" key="1">
    <source>
        <dbReference type="EMBL" id="RXI40710.1"/>
    </source>
</evidence>
<dbReference type="Proteomes" id="UP000290378">
    <property type="component" value="Unassembled WGS sequence"/>
</dbReference>
<organism evidence="1 2">
    <name type="scientific">Arcobacter cloacae</name>
    <dbReference type="NCBI Taxonomy" id="1054034"/>
    <lineage>
        <taxon>Bacteria</taxon>
        <taxon>Pseudomonadati</taxon>
        <taxon>Campylobacterota</taxon>
        <taxon>Epsilonproteobacteria</taxon>
        <taxon>Campylobacterales</taxon>
        <taxon>Arcobacteraceae</taxon>
        <taxon>Arcobacter</taxon>
    </lineage>
</organism>
<proteinExistence type="predicted"/>
<dbReference type="SUPFAM" id="SSF52540">
    <property type="entry name" value="P-loop containing nucleoside triphosphate hydrolases"/>
    <property type="match status" value="1"/>
</dbReference>
<evidence type="ECO:0000313" key="2">
    <source>
        <dbReference type="Proteomes" id="UP000290378"/>
    </source>
</evidence>
<dbReference type="EMBL" id="NXII01000009">
    <property type="protein sequence ID" value="RXI40710.1"/>
    <property type="molecule type" value="Genomic_DNA"/>
</dbReference>
<dbReference type="GO" id="GO:0003677">
    <property type="term" value="F:DNA binding"/>
    <property type="evidence" value="ECO:0007669"/>
    <property type="project" value="InterPro"/>
</dbReference>
<keyword evidence="2" id="KW-1185">Reference proteome</keyword>
<dbReference type="GO" id="GO:0005524">
    <property type="term" value="F:ATP binding"/>
    <property type="evidence" value="ECO:0007669"/>
    <property type="project" value="UniProtKB-UniRule"/>
</dbReference>